<evidence type="ECO:0000256" key="2">
    <source>
        <dbReference type="ARBA" id="ARBA00023157"/>
    </source>
</evidence>
<dbReference type="SMART" id="SM00560">
    <property type="entry name" value="LamGL"/>
    <property type="match status" value="1"/>
</dbReference>
<name>A0A4P7SPR4_9CELL</name>
<evidence type="ECO:0000313" key="6">
    <source>
        <dbReference type="Proteomes" id="UP000296469"/>
    </source>
</evidence>
<dbReference type="InterPro" id="IPR028994">
    <property type="entry name" value="Integrin_alpha_N"/>
</dbReference>
<feature type="domain" description="LamG-like jellyroll fold" evidence="4">
    <location>
        <begin position="775"/>
        <end position="933"/>
    </location>
</feature>
<dbReference type="InterPro" id="IPR013320">
    <property type="entry name" value="ConA-like_dom_sf"/>
</dbReference>
<keyword evidence="2" id="KW-1015">Disulfide bond</keyword>
<dbReference type="PANTHER" id="PTHR46580">
    <property type="entry name" value="SENSOR KINASE-RELATED"/>
    <property type="match status" value="1"/>
</dbReference>
<dbReference type="InterPro" id="IPR013517">
    <property type="entry name" value="FG-GAP"/>
</dbReference>
<dbReference type="SUPFAM" id="SSF49899">
    <property type="entry name" value="Concanavalin A-like lectins/glucanases"/>
    <property type="match status" value="1"/>
</dbReference>
<keyword evidence="1" id="KW-0732">Signal</keyword>
<dbReference type="Gene3D" id="2.130.10.130">
    <property type="entry name" value="Integrin alpha, N-terminal"/>
    <property type="match status" value="1"/>
</dbReference>
<keyword evidence="6" id="KW-1185">Reference proteome</keyword>
<dbReference type="Pfam" id="PF13517">
    <property type="entry name" value="FG-GAP_3"/>
    <property type="match status" value="2"/>
</dbReference>
<evidence type="ECO:0000256" key="3">
    <source>
        <dbReference type="SAM" id="MobiDB-lite"/>
    </source>
</evidence>
<accession>A0A4P7SPR4</accession>
<dbReference type="Proteomes" id="UP000296469">
    <property type="component" value="Chromosome"/>
</dbReference>
<dbReference type="SUPFAM" id="SSF69318">
    <property type="entry name" value="Integrin alpha N-terminal domain"/>
    <property type="match status" value="1"/>
</dbReference>
<sequence length="1241" mass="128825">MSGRVRGRLAWAAVTAVAVVGSGGAVALAGPRVEAAPRAAAPACAEVASDVAAAAALAVRCDTEVEVVDARTEWATTFALSDGSMRLDISTGAVRTDVSGEWAAVSATLEDTGAAVTVASPVTPMRFSDGSGDEPFATIERDGHTLTFEMPFELPAPDVDGSQLIYADVLPGVDLVVTVNEDATGFSEVLRVESPEAAAHPDLADLTFPVTTSDSIEVQAQDGGFVAAEADGAPVFTSPVPVMWDSSSDVAEGTTDRALGTLEDADPTVAPVGDETVAEIPAEVAPDAVTVTPDAGMLADPGTEWPVYIDPGVSGSLNQRSAVRTVVGNAYNFAGDEGVGLCSRATSTTCSHTFYSRVLYQFVGLDAVGAVEPGDVRGATFSVAGTHSYDCTPRPVTLHAVADFTSGTPYPGGSYWKPLQTHTIAHRNGCTNGQVPRRIEFDATVAAQDIAAANQGHGSFGIAVDESSMAYWKRYGWDAGLSVTYNRAPSAPSAMGLVGADGCVVGADRPVTRDRRPVLKAVFSDPDGGNVHGNVALVSAVNPAVVVWDPAPNPAQGSGALQSVQVPMDLNDGGLYRWIAHGIDGDGRVGPDGVCEFAVDYTPPAMPVVTAIAGRDVVYAEDATAGGLGQGGLFRVSSGGSTDDLQYRYAFNSTDLNGSVPATTPVITFTPTQVGPQVLNVVAQDRAGNLGPMRTYRFTVELAALGSAWRLDETTAGTAKDVATGSANNLTVSPSTTVVNGLLAERGIELTDRALRFDSPLDTATSARPVVAGGGAFSVSALVRLDAITGSATVVSQDGTRVSGFELGHRTDPACPPATGGHCWTFAMRGADADSAAPVVVRSAQPLTAGAWAQITGVRGGDGQLRLYVCDLSTPDVTRSLVVREATPTAAPRPWLAAGPLQLGHGREAGAAARHLTGAIGDVRTYTGEVSLAQLRASCQSPGTMPAGPTNPPSPTRRNAGGNDFDGDGRADVFWSSMQDGWWRVSYGGVAPWAAVNYAGAIPTSSYQFGDLDGDGRDDVFLVWNNSWLMSSGGTTGWQRLGGDPNAGTNITLGDFDGDGKDDVFWAWAHDGNWRISYDRGATDWKIVNNAGPYGTEQFRIADFNGDGKDDVFMVDPHNGAWMVSDSGTTAWRAINAGGGVPIAQLKLGDLNGDGKADVFYADPADGHGRVSYGGTTSWQIFDNGGALRTDAFQLADMDGDGKDDVFLSHPNGEWWVSSGSTTGWKRINSAGEATGQVRVR</sequence>
<organism evidence="5 6">
    <name type="scientific">Cellulomonas shaoxiangyii</name>
    <dbReference type="NCBI Taxonomy" id="2566013"/>
    <lineage>
        <taxon>Bacteria</taxon>
        <taxon>Bacillati</taxon>
        <taxon>Actinomycetota</taxon>
        <taxon>Actinomycetes</taxon>
        <taxon>Micrococcales</taxon>
        <taxon>Cellulomonadaceae</taxon>
        <taxon>Cellulomonas</taxon>
    </lineage>
</organism>
<dbReference type="RefSeq" id="WP_136225529.1">
    <property type="nucleotide sequence ID" value="NZ_CP039291.1"/>
</dbReference>
<protein>
    <recommendedName>
        <fullName evidence="4">LamG-like jellyroll fold domain-containing protein</fullName>
    </recommendedName>
</protein>
<proteinExistence type="predicted"/>
<dbReference type="EMBL" id="CP039291">
    <property type="protein sequence ID" value="QCB94994.1"/>
    <property type="molecule type" value="Genomic_DNA"/>
</dbReference>
<dbReference type="InterPro" id="IPR006558">
    <property type="entry name" value="LamG-like"/>
</dbReference>
<evidence type="ECO:0000256" key="1">
    <source>
        <dbReference type="ARBA" id="ARBA00022729"/>
    </source>
</evidence>
<evidence type="ECO:0000259" key="4">
    <source>
        <dbReference type="SMART" id="SM00560"/>
    </source>
</evidence>
<feature type="region of interest" description="Disordered" evidence="3">
    <location>
        <begin position="939"/>
        <end position="966"/>
    </location>
</feature>
<dbReference type="Gene3D" id="2.60.120.200">
    <property type="match status" value="1"/>
</dbReference>
<dbReference type="AlphaFoldDB" id="A0A4P7SPR4"/>
<gene>
    <name evidence="5" type="ORF">E5225_16915</name>
</gene>
<dbReference type="PANTHER" id="PTHR46580:SF4">
    <property type="entry name" value="ATP_GTP-BINDING PROTEIN"/>
    <property type="match status" value="1"/>
</dbReference>
<dbReference type="KEGG" id="celz:E5225_16915"/>
<evidence type="ECO:0000313" key="5">
    <source>
        <dbReference type="EMBL" id="QCB94994.1"/>
    </source>
</evidence>
<reference evidence="5 6" key="1">
    <citation type="submission" date="2019-04" db="EMBL/GenBank/DDBJ databases">
        <title>Isolation and identification of Cellulomonas shaoxiangyii sp. Nov. isolated from feces of the Tibetan antelopes (Pantholops hodgsonii) in the Qinghai-Tibet plateau of China.</title>
        <authorList>
            <person name="Tian Z."/>
        </authorList>
    </citation>
    <scope>NUCLEOTIDE SEQUENCE [LARGE SCALE GENOMIC DNA]</scope>
    <source>
        <strain evidence="5 6">Z28</strain>
    </source>
</reference>